<dbReference type="RefSeq" id="WP_127733900.1">
    <property type="nucleotide sequence ID" value="NZ_SACP01000044.1"/>
</dbReference>
<evidence type="ECO:0000313" key="3">
    <source>
        <dbReference type="Proteomes" id="UP000286997"/>
    </source>
</evidence>
<gene>
    <name evidence="2" type="ORF">EOE48_26575</name>
</gene>
<protein>
    <submittedName>
        <fullName evidence="2">Uncharacterized protein</fullName>
    </submittedName>
</protein>
<name>A0A3S3U199_9HYPH</name>
<organism evidence="2 3">
    <name type="scientific">Methylobacterium oryzihabitans</name>
    <dbReference type="NCBI Taxonomy" id="2499852"/>
    <lineage>
        <taxon>Bacteria</taxon>
        <taxon>Pseudomonadati</taxon>
        <taxon>Pseudomonadota</taxon>
        <taxon>Alphaproteobacteria</taxon>
        <taxon>Hyphomicrobiales</taxon>
        <taxon>Methylobacteriaceae</taxon>
        <taxon>Methylobacterium</taxon>
    </lineage>
</organism>
<dbReference type="AlphaFoldDB" id="A0A3S3U199"/>
<dbReference type="EMBL" id="SACP01000044">
    <property type="protein sequence ID" value="RVU13258.1"/>
    <property type="molecule type" value="Genomic_DNA"/>
</dbReference>
<dbReference type="Proteomes" id="UP000286997">
    <property type="component" value="Unassembled WGS sequence"/>
</dbReference>
<sequence>MAEASLDIAEQVARVLRSQEETQKFVSEQRKLMAEEAKLNAEAAKLIREELKLGAETAKLRRDRELSLWQVMIAGMAAGAAFFGAGAAFMKLLFP</sequence>
<keyword evidence="3" id="KW-1185">Reference proteome</keyword>
<comment type="caution">
    <text evidence="2">The sequence shown here is derived from an EMBL/GenBank/DDBJ whole genome shotgun (WGS) entry which is preliminary data.</text>
</comment>
<accession>A0A3S3U199</accession>
<evidence type="ECO:0000256" key="1">
    <source>
        <dbReference type="SAM" id="Phobius"/>
    </source>
</evidence>
<reference evidence="2 3" key="1">
    <citation type="submission" date="2019-01" db="EMBL/GenBank/DDBJ databases">
        <authorList>
            <person name="Chen W.-M."/>
        </authorList>
    </citation>
    <scope>NUCLEOTIDE SEQUENCE [LARGE SCALE GENOMIC DNA]</scope>
    <source>
        <strain evidence="2 3">TER-1</strain>
    </source>
</reference>
<proteinExistence type="predicted"/>
<keyword evidence="1" id="KW-0472">Membrane</keyword>
<keyword evidence="1" id="KW-0812">Transmembrane</keyword>
<feature type="transmembrane region" description="Helical" evidence="1">
    <location>
        <begin position="68"/>
        <end position="90"/>
    </location>
</feature>
<dbReference type="OrthoDB" id="8002928at2"/>
<keyword evidence="1" id="KW-1133">Transmembrane helix</keyword>
<evidence type="ECO:0000313" key="2">
    <source>
        <dbReference type="EMBL" id="RVU13258.1"/>
    </source>
</evidence>